<dbReference type="AlphaFoldDB" id="A0A6N3T9L2"/>
<dbReference type="EMBL" id="BJXQ01000017">
    <property type="protein sequence ID" value="GEN04407.1"/>
    <property type="molecule type" value="Genomic_DNA"/>
</dbReference>
<dbReference type="PANTHER" id="PTHR43398">
    <property type="entry name" value="DOLICHOL-PHOSPHATE MANNOSYLTRANSFERASE SUBUNIT 1"/>
    <property type="match status" value="1"/>
</dbReference>
<sequence>MSSTLTSIPNLKTDTFKKIVADTHLTNGTTVSIIVPCYNEVDNINPFITAIKNCDLPYNWEIIFVDDNSPDGTTEVVRHCAALDPRIRGIRRLHRKGLASAVIEGVLSSSASLAVVMDGDLQHDEACIKPMLHEICENGYDLAVASRMVAGGTNDGLKNNWRRALSLVGCFVSKLLLPVALKDPMSGFFAFKRDLFEEAAPRMTGSGFKILLDFIFTSKPTLKIKEVPMVFRPRLHGESKLDLKVSLKLITFLVRSRMKKQNTI</sequence>
<evidence type="ECO:0000256" key="2">
    <source>
        <dbReference type="ARBA" id="ARBA00022676"/>
    </source>
</evidence>
<evidence type="ECO:0000256" key="3">
    <source>
        <dbReference type="ARBA" id="ARBA00022679"/>
    </source>
</evidence>
<gene>
    <name evidence="5" type="ORF">Abin_021_044</name>
    <name evidence="6" type="ORF">AIN02nite_24320</name>
</gene>
<feature type="domain" description="Glycosyltransferase 2-like" evidence="4">
    <location>
        <begin position="32"/>
        <end position="198"/>
    </location>
</feature>
<dbReference type="GO" id="GO:0004582">
    <property type="term" value="F:dolichyl-phosphate beta-D-mannosyltransferase activity"/>
    <property type="evidence" value="ECO:0007669"/>
    <property type="project" value="InterPro"/>
</dbReference>
<dbReference type="EMBL" id="BAMW01000021">
    <property type="protein sequence ID" value="GAN63133.1"/>
    <property type="molecule type" value="Genomic_DNA"/>
</dbReference>
<organism evidence="6 8">
    <name type="scientific">Acetobacter indonesiensis</name>
    <dbReference type="NCBI Taxonomy" id="104101"/>
    <lineage>
        <taxon>Bacteria</taxon>
        <taxon>Pseudomonadati</taxon>
        <taxon>Pseudomonadota</taxon>
        <taxon>Alphaproteobacteria</taxon>
        <taxon>Acetobacterales</taxon>
        <taxon>Acetobacteraceae</taxon>
        <taxon>Acetobacter</taxon>
    </lineage>
</organism>
<dbReference type="InterPro" id="IPR001173">
    <property type="entry name" value="Glyco_trans_2-like"/>
</dbReference>
<evidence type="ECO:0000313" key="6">
    <source>
        <dbReference type="EMBL" id="GEN04407.1"/>
    </source>
</evidence>
<comment type="similarity">
    <text evidence="1">Belongs to the glycosyltransferase 2 family.</text>
</comment>
<accession>A0A6N3T9L2</accession>
<dbReference type="Proteomes" id="UP000032673">
    <property type="component" value="Unassembled WGS sequence"/>
</dbReference>
<proteinExistence type="inferred from homology"/>
<dbReference type="InterPro" id="IPR039528">
    <property type="entry name" value="DPM1-like"/>
</dbReference>
<keyword evidence="3" id="KW-0808">Transferase</keyword>
<comment type="caution">
    <text evidence="6">The sequence shown here is derived from an EMBL/GenBank/DDBJ whole genome shotgun (WGS) entry which is preliminary data.</text>
</comment>
<protein>
    <submittedName>
        <fullName evidence="5">Dolichol-phosphate mannosyltransferase</fullName>
    </submittedName>
</protein>
<evidence type="ECO:0000313" key="8">
    <source>
        <dbReference type="Proteomes" id="UP000321104"/>
    </source>
</evidence>
<evidence type="ECO:0000256" key="1">
    <source>
        <dbReference type="ARBA" id="ARBA00006739"/>
    </source>
</evidence>
<evidence type="ECO:0000259" key="4">
    <source>
        <dbReference type="Pfam" id="PF00535"/>
    </source>
</evidence>
<reference evidence="5 7" key="1">
    <citation type="submission" date="2012-11" db="EMBL/GenBank/DDBJ databases">
        <title>Whole genome sequence of Acetobacter indonesiensis 5H-1.</title>
        <authorList>
            <person name="Azuma Y."/>
            <person name="Higashiura N."/>
            <person name="Hirakawa H."/>
            <person name="Matsushita K."/>
        </authorList>
    </citation>
    <scope>NUCLEOTIDE SEQUENCE [LARGE SCALE GENOMIC DNA]</scope>
    <source>
        <strain evidence="5 7">5H-1</strain>
    </source>
</reference>
<dbReference type="SUPFAM" id="SSF53448">
    <property type="entry name" value="Nucleotide-diphospho-sugar transferases"/>
    <property type="match status" value="1"/>
</dbReference>
<dbReference type="PANTHER" id="PTHR43398:SF1">
    <property type="entry name" value="DOLICHOL-PHOSPHATE MANNOSYLTRANSFERASE SUBUNIT 1"/>
    <property type="match status" value="1"/>
</dbReference>
<dbReference type="GO" id="GO:0016020">
    <property type="term" value="C:membrane"/>
    <property type="evidence" value="ECO:0007669"/>
    <property type="project" value="GOC"/>
</dbReference>
<dbReference type="GO" id="GO:0009247">
    <property type="term" value="P:glycolipid biosynthetic process"/>
    <property type="evidence" value="ECO:0007669"/>
    <property type="project" value="TreeGrafter"/>
</dbReference>
<keyword evidence="2 5" id="KW-0328">Glycosyltransferase</keyword>
<dbReference type="RefSeq" id="WP_084593521.1">
    <property type="nucleotide sequence ID" value="NZ_BAMW01000021.1"/>
</dbReference>
<dbReference type="Gene3D" id="3.90.550.10">
    <property type="entry name" value="Spore Coat Polysaccharide Biosynthesis Protein SpsA, Chain A"/>
    <property type="match status" value="1"/>
</dbReference>
<dbReference type="Proteomes" id="UP000321104">
    <property type="component" value="Unassembled WGS sequence"/>
</dbReference>
<keyword evidence="7" id="KW-1185">Reference proteome</keyword>
<name>A0A6N3T9L2_9PROT</name>
<evidence type="ECO:0000313" key="7">
    <source>
        <dbReference type="Proteomes" id="UP000032673"/>
    </source>
</evidence>
<evidence type="ECO:0000313" key="5">
    <source>
        <dbReference type="EMBL" id="GAN63133.1"/>
    </source>
</evidence>
<dbReference type="Pfam" id="PF00535">
    <property type="entry name" value="Glycos_transf_2"/>
    <property type="match status" value="1"/>
</dbReference>
<reference evidence="6 8" key="2">
    <citation type="submission" date="2019-07" db="EMBL/GenBank/DDBJ databases">
        <title>Whole genome shotgun sequence of Acetobacter indonesiensis NBRC 16471.</title>
        <authorList>
            <person name="Hosoyama A."/>
            <person name="Uohara A."/>
            <person name="Ohji S."/>
            <person name="Ichikawa N."/>
        </authorList>
    </citation>
    <scope>NUCLEOTIDE SEQUENCE [LARGE SCALE GENOMIC DNA]</scope>
    <source>
        <strain evidence="6 8">NBRC 16471</strain>
    </source>
</reference>
<dbReference type="CDD" id="cd06442">
    <property type="entry name" value="DPM1_like"/>
    <property type="match status" value="1"/>
</dbReference>
<dbReference type="InterPro" id="IPR029044">
    <property type="entry name" value="Nucleotide-diphossugar_trans"/>
</dbReference>